<feature type="region of interest" description="Disordered" evidence="1">
    <location>
        <begin position="36"/>
        <end position="62"/>
    </location>
</feature>
<feature type="region of interest" description="Disordered" evidence="1">
    <location>
        <begin position="506"/>
        <end position="543"/>
    </location>
</feature>
<accession>A0A8S2QT02</accession>
<dbReference type="PROSITE" id="PS00028">
    <property type="entry name" value="ZINC_FINGER_C2H2_1"/>
    <property type="match status" value="1"/>
</dbReference>
<reference evidence="4" key="1">
    <citation type="submission" date="2021-02" db="EMBL/GenBank/DDBJ databases">
        <authorList>
            <person name="Nowell W R."/>
        </authorList>
    </citation>
    <scope>NUCLEOTIDE SEQUENCE</scope>
</reference>
<evidence type="ECO:0000259" key="2">
    <source>
        <dbReference type="PROSITE" id="PS00028"/>
    </source>
</evidence>
<protein>
    <recommendedName>
        <fullName evidence="2">C2H2-type domain-containing protein</fullName>
    </recommendedName>
</protein>
<dbReference type="AlphaFoldDB" id="A0A8S2QT02"/>
<comment type="caution">
    <text evidence="4">The sequence shown here is derived from an EMBL/GenBank/DDBJ whole genome shotgun (WGS) entry which is preliminary data.</text>
</comment>
<feature type="compositionally biased region" description="Low complexity" evidence="1">
    <location>
        <begin position="264"/>
        <end position="276"/>
    </location>
</feature>
<evidence type="ECO:0000313" key="3">
    <source>
        <dbReference type="EMBL" id="CAF1309276.1"/>
    </source>
</evidence>
<feature type="region of interest" description="Disordered" evidence="1">
    <location>
        <begin position="467"/>
        <end position="486"/>
    </location>
</feature>
<sequence length="543" mass="61444">MKWLPESFRESQENFFGKRGLSWHITVVCEKGDAPQRATKQVVTDGDDDNSSYNSVGSDGENDDSPKIYSYKIFVHVIEHCTQDAEVVTAILHDVLTRVKRDNPIINRAFVRSDNAGCYHSAATILSLPQISKETEIKIERMDFSDPQAGKSVCDKYAAVIKAHIQRYLNEKHNVTNASEFIEACHSYDGVKGVQAFECKLLSTKDTSTLSIPKITTINNFGFEKNGLRVHREWNIGDGKLIPWKNLKSTSAISHLQCENLVPSTSATSSSSTTSIKNKKKIHSSTASSDTTIAKIPHDIQTTSSQLYECPEEGCIAAFIKNGNLISHMASGKHRRKVERISMKDQGMQLYHSKLENIGDRRMISLVLEITSADNQRSNIVRPARGWALPKERTQNRLTPAQTKYLTDKFDDGLLNKMRWKPEELATEMQQKKLPNGKFYFTPKEFLKPGQIRSFFSRLKALRGRPQEKMDVDEEDEEEFEEEQTFAEVPHRFKLRDAVGLAKIGTTAIQHTAQNRPTSTDKRLPSTPDIRPSTKRRPADKKN</sequence>
<evidence type="ECO:0000256" key="1">
    <source>
        <dbReference type="SAM" id="MobiDB-lite"/>
    </source>
</evidence>
<dbReference type="EMBL" id="CAJOBA010041591">
    <property type="protein sequence ID" value="CAF4116929.1"/>
    <property type="molecule type" value="Genomic_DNA"/>
</dbReference>
<evidence type="ECO:0000313" key="5">
    <source>
        <dbReference type="Proteomes" id="UP000682733"/>
    </source>
</evidence>
<feature type="compositionally biased region" description="Basic residues" evidence="1">
    <location>
        <begin position="533"/>
        <end position="543"/>
    </location>
</feature>
<dbReference type="PANTHER" id="PTHR33845:SF1">
    <property type="entry name" value="C2H2-TYPE DOMAIN-CONTAINING PROTEIN"/>
    <property type="match status" value="1"/>
</dbReference>
<feature type="compositionally biased region" description="Acidic residues" evidence="1">
    <location>
        <begin position="471"/>
        <end position="485"/>
    </location>
</feature>
<dbReference type="EMBL" id="CAJNOK010020002">
    <property type="protein sequence ID" value="CAF1309276.1"/>
    <property type="molecule type" value="Genomic_DNA"/>
</dbReference>
<dbReference type="Proteomes" id="UP000682733">
    <property type="component" value="Unassembled WGS sequence"/>
</dbReference>
<feature type="domain" description="C2H2-type" evidence="2">
    <location>
        <begin position="310"/>
        <end position="334"/>
    </location>
</feature>
<feature type="region of interest" description="Disordered" evidence="1">
    <location>
        <begin position="264"/>
        <end position="290"/>
    </location>
</feature>
<proteinExistence type="predicted"/>
<dbReference type="Proteomes" id="UP000677228">
    <property type="component" value="Unassembled WGS sequence"/>
</dbReference>
<evidence type="ECO:0000313" key="4">
    <source>
        <dbReference type="EMBL" id="CAF4116929.1"/>
    </source>
</evidence>
<dbReference type="InterPro" id="IPR013087">
    <property type="entry name" value="Znf_C2H2_type"/>
</dbReference>
<organism evidence="4 5">
    <name type="scientific">Didymodactylos carnosus</name>
    <dbReference type="NCBI Taxonomy" id="1234261"/>
    <lineage>
        <taxon>Eukaryota</taxon>
        <taxon>Metazoa</taxon>
        <taxon>Spiralia</taxon>
        <taxon>Gnathifera</taxon>
        <taxon>Rotifera</taxon>
        <taxon>Eurotatoria</taxon>
        <taxon>Bdelloidea</taxon>
        <taxon>Philodinida</taxon>
        <taxon>Philodinidae</taxon>
        <taxon>Didymodactylos</taxon>
    </lineage>
</organism>
<feature type="compositionally biased region" description="Polar residues" evidence="1">
    <location>
        <begin position="507"/>
        <end position="518"/>
    </location>
</feature>
<dbReference type="PANTHER" id="PTHR33845">
    <property type="entry name" value="C2H2-TYPE DOMAIN-CONTAINING PROTEIN"/>
    <property type="match status" value="1"/>
</dbReference>
<gene>
    <name evidence="3" type="ORF">OVA965_LOCUS28905</name>
    <name evidence="4" type="ORF">TMI583_LOCUS29668</name>
</gene>
<name>A0A8S2QT02_9BILA</name>